<evidence type="ECO:0000256" key="1">
    <source>
        <dbReference type="SAM" id="MobiDB-lite"/>
    </source>
</evidence>
<dbReference type="AlphaFoldDB" id="A0A8H6C991"/>
<keyword evidence="3" id="KW-1185">Reference proteome</keyword>
<organism evidence="2 3">
    <name type="scientific">Letharia lupina</name>
    <dbReference type="NCBI Taxonomy" id="560253"/>
    <lineage>
        <taxon>Eukaryota</taxon>
        <taxon>Fungi</taxon>
        <taxon>Dikarya</taxon>
        <taxon>Ascomycota</taxon>
        <taxon>Pezizomycotina</taxon>
        <taxon>Lecanoromycetes</taxon>
        <taxon>OSLEUM clade</taxon>
        <taxon>Lecanoromycetidae</taxon>
        <taxon>Lecanorales</taxon>
        <taxon>Lecanorineae</taxon>
        <taxon>Parmeliaceae</taxon>
        <taxon>Letharia</taxon>
    </lineage>
</organism>
<evidence type="ECO:0000313" key="3">
    <source>
        <dbReference type="Proteomes" id="UP000593566"/>
    </source>
</evidence>
<protein>
    <submittedName>
        <fullName evidence="2">Uncharacterized protein</fullName>
    </submittedName>
</protein>
<accession>A0A8H6C991</accession>
<feature type="region of interest" description="Disordered" evidence="1">
    <location>
        <begin position="1"/>
        <end position="67"/>
    </location>
</feature>
<sequence>MAMMDPTRNDEYEFGKPYKRNQKEKDKEMGDVWRGEDSMMKVSEEDSHEQGRSARDEDEEGDGGKDA</sequence>
<proteinExistence type="predicted"/>
<reference evidence="2 3" key="1">
    <citation type="journal article" date="2020" name="Genomics">
        <title>Complete, high-quality genomes from long-read metagenomic sequencing of two wolf lichen thalli reveals enigmatic genome architecture.</title>
        <authorList>
            <person name="McKenzie S.K."/>
            <person name="Walston R.F."/>
            <person name="Allen J.L."/>
        </authorList>
    </citation>
    <scope>NUCLEOTIDE SEQUENCE [LARGE SCALE GENOMIC DNA]</scope>
    <source>
        <strain evidence="2">WasteWater1</strain>
    </source>
</reference>
<gene>
    <name evidence="2" type="ORF">HO133_005575</name>
</gene>
<dbReference type="RefSeq" id="XP_037148466.1">
    <property type="nucleotide sequence ID" value="XM_037296484.1"/>
</dbReference>
<feature type="compositionally biased region" description="Basic and acidic residues" evidence="1">
    <location>
        <begin position="7"/>
        <end position="55"/>
    </location>
</feature>
<dbReference type="Proteomes" id="UP000593566">
    <property type="component" value="Unassembled WGS sequence"/>
</dbReference>
<name>A0A8H6C991_9LECA</name>
<dbReference type="GeneID" id="59333981"/>
<evidence type="ECO:0000313" key="2">
    <source>
        <dbReference type="EMBL" id="KAF6219031.1"/>
    </source>
</evidence>
<dbReference type="EMBL" id="JACCJB010000021">
    <property type="protein sequence ID" value="KAF6219031.1"/>
    <property type="molecule type" value="Genomic_DNA"/>
</dbReference>
<comment type="caution">
    <text evidence="2">The sequence shown here is derived from an EMBL/GenBank/DDBJ whole genome shotgun (WGS) entry which is preliminary data.</text>
</comment>